<dbReference type="Pfam" id="PF13084">
    <property type="entry name" value="DUF3943"/>
    <property type="match status" value="1"/>
</dbReference>
<feature type="domain" description="DUF3943" evidence="1">
    <location>
        <begin position="138"/>
        <end position="243"/>
    </location>
</feature>
<dbReference type="Proteomes" id="UP000268094">
    <property type="component" value="Unassembled WGS sequence"/>
</dbReference>
<dbReference type="InterPro" id="IPR025079">
    <property type="entry name" value="DUF3943"/>
</dbReference>
<keyword evidence="3" id="KW-1185">Reference proteome</keyword>
<protein>
    <submittedName>
        <fullName evidence="2">DUF3943 domain-containing protein</fullName>
    </submittedName>
</protein>
<dbReference type="OrthoDB" id="9808630at2"/>
<dbReference type="EMBL" id="RAVZ01000203">
    <property type="protein sequence ID" value="RKG81864.1"/>
    <property type="molecule type" value="Genomic_DNA"/>
</dbReference>
<organism evidence="2 3">
    <name type="scientific">Corallococcus terminator</name>
    <dbReference type="NCBI Taxonomy" id="2316733"/>
    <lineage>
        <taxon>Bacteria</taxon>
        <taxon>Pseudomonadati</taxon>
        <taxon>Myxococcota</taxon>
        <taxon>Myxococcia</taxon>
        <taxon>Myxococcales</taxon>
        <taxon>Cystobacterineae</taxon>
        <taxon>Myxococcaceae</taxon>
        <taxon>Corallococcus</taxon>
    </lineage>
</organism>
<proteinExistence type="predicted"/>
<evidence type="ECO:0000313" key="3">
    <source>
        <dbReference type="Proteomes" id="UP000268094"/>
    </source>
</evidence>
<accession>A0A3A8IPL7</accession>
<reference evidence="3" key="1">
    <citation type="submission" date="2018-09" db="EMBL/GenBank/DDBJ databases">
        <authorList>
            <person name="Livingstone P.G."/>
            <person name="Whitworth D.E."/>
        </authorList>
    </citation>
    <scope>NUCLEOTIDE SEQUENCE [LARGE SCALE GENOMIC DNA]</scope>
    <source>
        <strain evidence="3">CA054A</strain>
    </source>
</reference>
<comment type="caution">
    <text evidence="2">The sequence shown here is derived from an EMBL/GenBank/DDBJ whole genome shotgun (WGS) entry which is preliminary data.</text>
</comment>
<sequence length="510" mass="56004">MGRSKGGARRGGGRSPRAFRGVLLALGLLGSTARGAEPARPPDALDLLGNTGCEERTTRPAEALGLLGDPGCEETTRPADAPLKEDAVAKDTPTTRHLWRALAEVTAVNLVVWTYDRVVGKEWARVDVHTWKDNLRTGFVWDGDGFPENQIAHPYHGSFYFTAARDNGFSFVGALPFTLLGSLQWELFAENLPPSFNDLINTTLGGAAMGEALYRLSSLVLDPEATGGRRFVRELGAGVLSPVRGFNRVLRGDVSRREPKPPSWTPGTLASWGTLGYLKLGDGESLAWGEDQFFAEFSLRYGDAFQGEHHRPFDAFEARIQFTTQESNLVSHARLQGLLVAKPLVRTERDELRLGVLQQMSYVDTLAYEMGGQALNVGLLYRHQLTDRSTLKTMLLADGVPLAAISSEHSSGASRRYDYGVGGGFQVQAVYARDTWDVVTLEAGVSHTLVLDGSNGSHQVRTGQLQVDLPVYRRLGLGGEANFYQRHSRFNAFPDVRKDTYQLRVFISVH</sequence>
<evidence type="ECO:0000259" key="1">
    <source>
        <dbReference type="Pfam" id="PF13084"/>
    </source>
</evidence>
<dbReference type="AlphaFoldDB" id="A0A3A8IPL7"/>
<evidence type="ECO:0000313" key="2">
    <source>
        <dbReference type="EMBL" id="RKG81864.1"/>
    </source>
</evidence>
<gene>
    <name evidence="2" type="ORF">D7V88_25960</name>
</gene>
<name>A0A3A8IPL7_9BACT</name>